<dbReference type="InterPro" id="IPR018037">
    <property type="entry name" value="FixH_proteobacterial"/>
</dbReference>
<dbReference type="Proteomes" id="UP000436016">
    <property type="component" value="Unassembled WGS sequence"/>
</dbReference>
<organism evidence="2 3">
    <name type="scientific">Oceanomicrobium pacificus</name>
    <dbReference type="NCBI Taxonomy" id="2692916"/>
    <lineage>
        <taxon>Bacteria</taxon>
        <taxon>Pseudomonadati</taxon>
        <taxon>Pseudomonadota</taxon>
        <taxon>Alphaproteobacteria</taxon>
        <taxon>Rhodobacterales</taxon>
        <taxon>Paracoccaceae</taxon>
        <taxon>Oceanomicrobium</taxon>
    </lineage>
</organism>
<accession>A0A6B0TNX7</accession>
<dbReference type="RefSeq" id="WP_160854168.1">
    <property type="nucleotide sequence ID" value="NZ_WUWG01000003.1"/>
</dbReference>
<gene>
    <name evidence="2" type="ORF">GSH16_08950</name>
</gene>
<keyword evidence="1" id="KW-0812">Transmembrane</keyword>
<dbReference type="InterPro" id="IPR008620">
    <property type="entry name" value="FixH"/>
</dbReference>
<dbReference type="PIRSF" id="PIRSF011386">
    <property type="entry name" value="FixH"/>
    <property type="match status" value="1"/>
</dbReference>
<proteinExistence type="predicted"/>
<evidence type="ECO:0000256" key="1">
    <source>
        <dbReference type="SAM" id="Phobius"/>
    </source>
</evidence>
<protein>
    <submittedName>
        <fullName evidence="2">Nitrogen fixation protein FixH</fullName>
    </submittedName>
</protein>
<dbReference type="EMBL" id="WUWG01000003">
    <property type="protein sequence ID" value="MXU65576.1"/>
    <property type="molecule type" value="Genomic_DNA"/>
</dbReference>
<reference evidence="2 3" key="1">
    <citation type="submission" date="2019-12" db="EMBL/GenBank/DDBJ databases">
        <title>Strain KN286 was isolated from seawater, which was collected from Caroline Seamount in the tropical western Pacific.</title>
        <authorList>
            <person name="Wang Q."/>
        </authorList>
    </citation>
    <scope>NUCLEOTIDE SEQUENCE [LARGE SCALE GENOMIC DNA]</scope>
    <source>
        <strain evidence="2 3">KN286</strain>
    </source>
</reference>
<feature type="transmembrane region" description="Helical" evidence="1">
    <location>
        <begin position="12"/>
        <end position="36"/>
    </location>
</feature>
<sequence>MSATEKPLTGRKVLMICVAAFGIIIAANMAMLFAAVGSFPGLETPNSYVASQKFEAKSSRQAALGWRFDLAYENGEVLLDARDRDGQVLDLAVVEGTLGRMTHQRDDQPLVLTRRGDLFVAPADLNGGKWRLDVTLPMPGTDGTAEIDRYDTRLELFVARAG</sequence>
<dbReference type="AlphaFoldDB" id="A0A6B0TNX7"/>
<evidence type="ECO:0000313" key="3">
    <source>
        <dbReference type="Proteomes" id="UP000436016"/>
    </source>
</evidence>
<comment type="caution">
    <text evidence="2">The sequence shown here is derived from an EMBL/GenBank/DDBJ whole genome shotgun (WGS) entry which is preliminary data.</text>
</comment>
<name>A0A6B0TNX7_9RHOB</name>
<dbReference type="Pfam" id="PF05751">
    <property type="entry name" value="FixH"/>
    <property type="match status" value="1"/>
</dbReference>
<evidence type="ECO:0000313" key="2">
    <source>
        <dbReference type="EMBL" id="MXU65576.1"/>
    </source>
</evidence>
<keyword evidence="1" id="KW-1133">Transmembrane helix</keyword>
<keyword evidence="1" id="KW-0472">Membrane</keyword>
<keyword evidence="3" id="KW-1185">Reference proteome</keyword>